<dbReference type="GO" id="GO:0004694">
    <property type="term" value="F:eukaryotic translation initiation factor 2alpha kinase activity"/>
    <property type="evidence" value="ECO:0007669"/>
    <property type="project" value="TreeGrafter"/>
</dbReference>
<dbReference type="InterPro" id="IPR011009">
    <property type="entry name" value="Kinase-like_dom_sf"/>
</dbReference>
<dbReference type="InterPro" id="IPR050339">
    <property type="entry name" value="CC_SR_Kinase"/>
</dbReference>
<feature type="non-terminal residue" evidence="7">
    <location>
        <position position="341"/>
    </location>
</feature>
<evidence type="ECO:0000256" key="1">
    <source>
        <dbReference type="ARBA" id="ARBA00022679"/>
    </source>
</evidence>
<evidence type="ECO:0000256" key="2">
    <source>
        <dbReference type="ARBA" id="ARBA00022741"/>
    </source>
</evidence>
<dbReference type="PROSITE" id="PS50011">
    <property type="entry name" value="PROTEIN_KINASE_DOM"/>
    <property type="match status" value="2"/>
</dbReference>
<proteinExistence type="predicted"/>
<dbReference type="Pfam" id="PF00069">
    <property type="entry name" value="Pkinase"/>
    <property type="match status" value="1"/>
</dbReference>
<organism evidence="7 8">
    <name type="scientific">Pristionchus mayeri</name>
    <dbReference type="NCBI Taxonomy" id="1317129"/>
    <lineage>
        <taxon>Eukaryota</taxon>
        <taxon>Metazoa</taxon>
        <taxon>Ecdysozoa</taxon>
        <taxon>Nematoda</taxon>
        <taxon>Chromadorea</taxon>
        <taxon>Rhabditida</taxon>
        <taxon>Rhabditina</taxon>
        <taxon>Diplogasteromorpha</taxon>
        <taxon>Diplogasteroidea</taxon>
        <taxon>Neodiplogasteridae</taxon>
        <taxon>Pristionchus</taxon>
    </lineage>
</organism>
<protein>
    <recommendedName>
        <fullName evidence="6">Protein kinase domain-containing protein</fullName>
    </recommendedName>
</protein>
<evidence type="ECO:0000256" key="5">
    <source>
        <dbReference type="PROSITE-ProRule" id="PRU10141"/>
    </source>
</evidence>
<evidence type="ECO:0000256" key="4">
    <source>
        <dbReference type="ARBA" id="ARBA00022840"/>
    </source>
</evidence>
<comment type="caution">
    <text evidence="7">The sequence shown here is derived from an EMBL/GenBank/DDBJ whole genome shotgun (WGS) entry which is preliminary data.</text>
</comment>
<feature type="binding site" evidence="5">
    <location>
        <position position="142"/>
    </location>
    <ligand>
        <name>ATP</name>
        <dbReference type="ChEBI" id="CHEBI:30616"/>
    </ligand>
</feature>
<dbReference type="GO" id="GO:0005524">
    <property type="term" value="F:ATP binding"/>
    <property type="evidence" value="ECO:0007669"/>
    <property type="project" value="UniProtKB-UniRule"/>
</dbReference>
<feature type="domain" description="Protein kinase" evidence="6">
    <location>
        <begin position="113"/>
        <end position="341"/>
    </location>
</feature>
<dbReference type="InterPro" id="IPR017441">
    <property type="entry name" value="Protein_kinase_ATP_BS"/>
</dbReference>
<dbReference type="FunFam" id="1.10.510.10:FF:001020">
    <property type="entry name" value="Transmembrane ion channel"/>
    <property type="match status" value="1"/>
</dbReference>
<evidence type="ECO:0000256" key="3">
    <source>
        <dbReference type="ARBA" id="ARBA00022777"/>
    </source>
</evidence>
<dbReference type="GO" id="GO:0005634">
    <property type="term" value="C:nucleus"/>
    <property type="evidence" value="ECO:0007669"/>
    <property type="project" value="TreeGrafter"/>
</dbReference>
<dbReference type="PANTHER" id="PTHR11042:SF91">
    <property type="entry name" value="EUKARYOTIC TRANSLATION INITIATION FACTOR 2-ALPHA KINASE"/>
    <property type="match status" value="1"/>
</dbReference>
<dbReference type="PANTHER" id="PTHR11042">
    <property type="entry name" value="EUKARYOTIC TRANSLATION INITIATION FACTOR 2-ALPHA KINASE EIF2-ALPHA KINASE -RELATED"/>
    <property type="match status" value="1"/>
</dbReference>
<dbReference type="PROSITE" id="PS00107">
    <property type="entry name" value="PROTEIN_KINASE_ATP"/>
    <property type="match status" value="1"/>
</dbReference>
<keyword evidence="3" id="KW-0418">Kinase</keyword>
<dbReference type="Proteomes" id="UP001328107">
    <property type="component" value="Unassembled WGS sequence"/>
</dbReference>
<keyword evidence="4 5" id="KW-0067">ATP-binding</keyword>
<sequence>RGTPMYMAPEQSLAIPVYTSKTDIFALGLILAEMCKAMNDDERVTIFNNYRRGRSYEGFKYLPEVDAVVNWMTNTTDNLRPDCEWILRHSLLINAEKYTPPTHKFKSPFRKEFDMKTILGFGEFSVVFEAVNTTDNMIYAVKRTATQVLDGHIMLRESRILASLDHVGIIRHYHSWIETPPDGWQEENDAALIGKMDTNDIFHERYNRGPRYVFIQMEACKCSLDDWLSENSSRDLMQAKIFLRQIVSAVAFLHDNKIIHRNLKPSNNFLTNNNEIKIGGFGIATCKDRDDGQNIYENKSRTNIGTPLYMAPEQASGLSTYGAKVDVFSIGLIFAELCVMM</sequence>
<feature type="non-terminal residue" evidence="7">
    <location>
        <position position="1"/>
    </location>
</feature>
<dbReference type="SUPFAM" id="SSF56112">
    <property type="entry name" value="Protein kinase-like (PK-like)"/>
    <property type="match status" value="2"/>
</dbReference>
<dbReference type="AlphaFoldDB" id="A0AAN4ZBD7"/>
<reference evidence="8" key="1">
    <citation type="submission" date="2022-10" db="EMBL/GenBank/DDBJ databases">
        <title>Genome assembly of Pristionchus species.</title>
        <authorList>
            <person name="Yoshida K."/>
            <person name="Sommer R.J."/>
        </authorList>
    </citation>
    <scope>NUCLEOTIDE SEQUENCE [LARGE SCALE GENOMIC DNA]</scope>
    <source>
        <strain evidence="8">RS5460</strain>
    </source>
</reference>
<dbReference type="InterPro" id="IPR000719">
    <property type="entry name" value="Prot_kinase_dom"/>
</dbReference>
<keyword evidence="1" id="KW-0808">Transferase</keyword>
<feature type="domain" description="Protein kinase" evidence="6">
    <location>
        <begin position="1"/>
        <end position="92"/>
    </location>
</feature>
<keyword evidence="8" id="KW-1185">Reference proteome</keyword>
<gene>
    <name evidence="7" type="ORF">PMAYCL1PPCAC_08272</name>
</gene>
<dbReference type="GO" id="GO:0005737">
    <property type="term" value="C:cytoplasm"/>
    <property type="evidence" value="ECO:0007669"/>
    <property type="project" value="TreeGrafter"/>
</dbReference>
<dbReference type="Gene3D" id="1.10.510.10">
    <property type="entry name" value="Transferase(Phosphotransferase) domain 1"/>
    <property type="match status" value="2"/>
</dbReference>
<dbReference type="EMBL" id="BTRK01000002">
    <property type="protein sequence ID" value="GMR38077.1"/>
    <property type="molecule type" value="Genomic_DNA"/>
</dbReference>
<evidence type="ECO:0000313" key="8">
    <source>
        <dbReference type="Proteomes" id="UP001328107"/>
    </source>
</evidence>
<evidence type="ECO:0000259" key="6">
    <source>
        <dbReference type="PROSITE" id="PS50011"/>
    </source>
</evidence>
<dbReference type="Gene3D" id="3.30.200.20">
    <property type="entry name" value="Phosphorylase Kinase, domain 1"/>
    <property type="match status" value="1"/>
</dbReference>
<accession>A0AAN4ZBD7</accession>
<name>A0AAN4ZBD7_9BILA</name>
<evidence type="ECO:0000313" key="7">
    <source>
        <dbReference type="EMBL" id="GMR38077.1"/>
    </source>
</evidence>
<keyword evidence="2 5" id="KW-0547">Nucleotide-binding</keyword>